<dbReference type="Proteomes" id="UP001251217">
    <property type="component" value="Unassembled WGS sequence"/>
</dbReference>
<reference evidence="1 2" key="1">
    <citation type="submission" date="2023-07" db="EMBL/GenBank/DDBJ databases">
        <title>Sorghum-associated microbial communities from plants grown in Nebraska, USA.</title>
        <authorList>
            <person name="Schachtman D."/>
        </authorList>
    </citation>
    <scope>NUCLEOTIDE SEQUENCE [LARGE SCALE GENOMIC DNA]</scope>
    <source>
        <strain evidence="1 2">4272</strain>
    </source>
</reference>
<sequence length="695" mass="75833">MNESTAAPDMCISMPEIAELAQVKRPVVSTWRRRYLDFPRPIDSRGGRPLFSGQQVVDWLVTTGLGNTEPEQLKTDLLLHSIAAVVSANDPFTEVEILGALICLRHLVDGRQLVDMTSADPAAALRHRAGRIDREDEYVLREIRDAGEELLPLARFADSLVDASSEHRAFEALLAARTRFRTSALVADTVAHELRHLLATVAQIPQRLNRDESVTVADFHAGVGDLLATLVTATDERSGIRALGAETDPRLARIARRRLLLAGVEEFGLDIQVGLNVEERIADPDVIVTVLPYKPGETRTVINTLIEVERVTDLLGPASIGLVVGPTDAMVDELTGTEESKLRSALLTSVVDAVVALPAGSLPYRPGYRCSLWMVSRRRVSAAIGRVLLADISAEPLSKRVCEGLAEDLVLWRAEGYRPADGHDPRFGRVVAIEELDRVFGRSLLPPGPPVAQLFSRLVAERPALIADAEGRWADSVDAAQKFYLENGPYAGRIHHRTGSPVPRTTLAQLISAGSVRRISGHRLRQEDVQGHGHHIVLGAEEVTGKCVVGSRRIDRLALAEYDRVVLTEPGDVVYTVAPEPGFIVDYKGFNVVAFPARVLRVDPAAEGAMTPRVLSALLGAVRGIARSPSAVRPALRVEDCHLPVLSAQEIRAFDAALADLDRRERLLRTQLDHVREVRQLTIAGLADGSLTLDR</sequence>
<keyword evidence="2" id="KW-1185">Reference proteome</keyword>
<proteinExistence type="predicted"/>
<dbReference type="SUPFAM" id="SSF53335">
    <property type="entry name" value="S-adenosyl-L-methionine-dependent methyltransferases"/>
    <property type="match status" value="1"/>
</dbReference>
<name>A0ABU1XMJ5_9NOCA</name>
<protein>
    <recommendedName>
        <fullName evidence="3">N-6 DNA methylase</fullName>
    </recommendedName>
</protein>
<evidence type="ECO:0000313" key="1">
    <source>
        <dbReference type="EMBL" id="MDR7171785.1"/>
    </source>
</evidence>
<comment type="caution">
    <text evidence="1">The sequence shown here is derived from an EMBL/GenBank/DDBJ whole genome shotgun (WGS) entry which is preliminary data.</text>
</comment>
<gene>
    <name evidence="1" type="ORF">J2W56_005546</name>
</gene>
<evidence type="ECO:0008006" key="3">
    <source>
        <dbReference type="Google" id="ProtNLM"/>
    </source>
</evidence>
<dbReference type="InterPro" id="IPR029063">
    <property type="entry name" value="SAM-dependent_MTases_sf"/>
</dbReference>
<accession>A0ABU1XMJ5</accession>
<dbReference type="EMBL" id="JAVDWW010000010">
    <property type="protein sequence ID" value="MDR7171785.1"/>
    <property type="molecule type" value="Genomic_DNA"/>
</dbReference>
<evidence type="ECO:0000313" key="2">
    <source>
        <dbReference type="Proteomes" id="UP001251217"/>
    </source>
</evidence>
<organism evidence="1 2">
    <name type="scientific">Nocardia kruczakiae</name>
    <dbReference type="NCBI Taxonomy" id="261477"/>
    <lineage>
        <taxon>Bacteria</taxon>
        <taxon>Bacillati</taxon>
        <taxon>Actinomycetota</taxon>
        <taxon>Actinomycetes</taxon>
        <taxon>Mycobacteriales</taxon>
        <taxon>Nocardiaceae</taxon>
        <taxon>Nocardia</taxon>
    </lineage>
</organism>
<dbReference type="RefSeq" id="WP_310406719.1">
    <property type="nucleotide sequence ID" value="NZ_JAVDWW010000010.1"/>
</dbReference>
<dbReference type="Gene3D" id="3.40.50.150">
    <property type="entry name" value="Vaccinia Virus protein VP39"/>
    <property type="match status" value="1"/>
</dbReference>